<dbReference type="InterPro" id="IPR036890">
    <property type="entry name" value="HATPase_C_sf"/>
</dbReference>
<evidence type="ECO:0000256" key="2">
    <source>
        <dbReference type="ARBA" id="ARBA00012438"/>
    </source>
</evidence>
<dbReference type="InterPro" id="IPR004358">
    <property type="entry name" value="Sig_transdc_His_kin-like_C"/>
</dbReference>
<evidence type="ECO:0000256" key="7">
    <source>
        <dbReference type="ARBA" id="ARBA00022840"/>
    </source>
</evidence>
<keyword evidence="8" id="KW-0902">Two-component regulatory system</keyword>
<dbReference type="Gene3D" id="3.30.565.10">
    <property type="entry name" value="Histidine kinase-like ATPase, C-terminal domain"/>
    <property type="match status" value="2"/>
</dbReference>
<protein>
    <recommendedName>
        <fullName evidence="2">histidine kinase</fullName>
        <ecNumber evidence="2">2.7.13.3</ecNumber>
    </recommendedName>
</protein>
<feature type="domain" description="Histidine kinase" evidence="9">
    <location>
        <begin position="494"/>
        <end position="709"/>
    </location>
</feature>
<reference evidence="10 13" key="1">
    <citation type="journal article" date="2015" name="Int. J. Syst. Evol. Microbiol.">
        <title>Algibacter amylolyticus sp. nov., isolated from intertidal sediment.</title>
        <authorList>
            <person name="Zhang D.C."/>
            <person name="Wu J."/>
            <person name="Neuner K."/>
            <person name="Yao J."/>
            <person name="Margesin R."/>
        </authorList>
    </citation>
    <scope>NUCLEOTIDE SEQUENCE [LARGE SCALE GENOMIC DNA]</scope>
    <source>
        <strain evidence="10 13">RU-4-M-4</strain>
    </source>
</reference>
<evidence type="ECO:0000256" key="5">
    <source>
        <dbReference type="ARBA" id="ARBA00022741"/>
    </source>
</evidence>
<keyword evidence="4" id="KW-0808">Transferase</keyword>
<dbReference type="Pfam" id="PF02518">
    <property type="entry name" value="HATPase_c"/>
    <property type="match status" value="1"/>
</dbReference>
<proteinExistence type="predicted"/>
<dbReference type="RefSeq" id="WP_144117935.1">
    <property type="nucleotide sequence ID" value="NZ_JACHGE010000003.1"/>
</dbReference>
<evidence type="ECO:0000313" key="11">
    <source>
        <dbReference type="EMBL" id="TSJ72892.1"/>
    </source>
</evidence>
<accession>A0A5M7AXH0</accession>
<name>A0A5M7AXH0_9FLAO</name>
<dbReference type="EC" id="2.7.13.3" evidence="2"/>
<dbReference type="InterPro" id="IPR005467">
    <property type="entry name" value="His_kinase_dom"/>
</dbReference>
<comment type="catalytic activity">
    <reaction evidence="1">
        <text>ATP + protein L-histidine = ADP + protein N-phospho-L-histidine.</text>
        <dbReference type="EC" id="2.7.13.3"/>
    </reaction>
</comment>
<dbReference type="PANTHER" id="PTHR43065">
    <property type="entry name" value="SENSOR HISTIDINE KINASE"/>
    <property type="match status" value="1"/>
</dbReference>
<reference evidence="11 12" key="2">
    <citation type="submission" date="2019-07" db="EMBL/GenBank/DDBJ databases">
        <title>Algibacter marinivivus sp. nov., isolated from the surface of a marine red alga.</title>
        <authorList>
            <person name="Zhong X."/>
            <person name="Xu W."/>
            <person name="Zhang Y."/>
            <person name="Zhang Q."/>
            <person name="Du Z."/>
        </authorList>
    </citation>
    <scope>NUCLEOTIDE SEQUENCE [LARGE SCALE GENOMIC DNA]</scope>
    <source>
        <strain evidence="11 12">RU-4-M-4</strain>
    </source>
</reference>
<dbReference type="GO" id="GO:0005524">
    <property type="term" value="F:ATP binding"/>
    <property type="evidence" value="ECO:0007669"/>
    <property type="project" value="UniProtKB-KW"/>
</dbReference>
<comment type="caution">
    <text evidence="10">The sequence shown here is derived from an EMBL/GenBank/DDBJ whole genome shotgun (WGS) entry which is preliminary data.</text>
</comment>
<evidence type="ECO:0000256" key="1">
    <source>
        <dbReference type="ARBA" id="ARBA00000085"/>
    </source>
</evidence>
<evidence type="ECO:0000256" key="8">
    <source>
        <dbReference type="ARBA" id="ARBA00023012"/>
    </source>
</evidence>
<dbReference type="Proteomes" id="UP000322315">
    <property type="component" value="Unassembled WGS sequence"/>
</dbReference>
<evidence type="ECO:0000256" key="4">
    <source>
        <dbReference type="ARBA" id="ARBA00022679"/>
    </source>
</evidence>
<dbReference type="OrthoDB" id="9816482at2"/>
<dbReference type="PROSITE" id="PS50109">
    <property type="entry name" value="HIS_KIN"/>
    <property type="match status" value="1"/>
</dbReference>
<dbReference type="Proteomes" id="UP000315145">
    <property type="component" value="Unassembled WGS sequence"/>
</dbReference>
<dbReference type="InterPro" id="IPR003594">
    <property type="entry name" value="HATPase_dom"/>
</dbReference>
<dbReference type="PANTHER" id="PTHR43065:SF10">
    <property type="entry name" value="PEROXIDE STRESS-ACTIVATED HISTIDINE KINASE MAK3"/>
    <property type="match status" value="1"/>
</dbReference>
<keyword evidence="12" id="KW-1185">Reference proteome</keyword>
<reference evidence="10" key="3">
    <citation type="submission" date="2019-09" db="EMBL/GenBank/DDBJ databases">
        <authorList>
            <person name="Zhang D.-C."/>
        </authorList>
    </citation>
    <scope>NUCLEOTIDE SEQUENCE</scope>
    <source>
        <strain evidence="10">RU-4-M-4</strain>
    </source>
</reference>
<evidence type="ECO:0000313" key="13">
    <source>
        <dbReference type="Proteomes" id="UP000322315"/>
    </source>
</evidence>
<dbReference type="SMART" id="SM00387">
    <property type="entry name" value="HATPase_c"/>
    <property type="match status" value="1"/>
</dbReference>
<evidence type="ECO:0000313" key="10">
    <source>
        <dbReference type="EMBL" id="KAA5821380.1"/>
    </source>
</evidence>
<dbReference type="PRINTS" id="PR00344">
    <property type="entry name" value="BCTRLSENSOR"/>
</dbReference>
<dbReference type="Pfam" id="PF13589">
    <property type="entry name" value="HATPase_c_3"/>
    <property type="match status" value="1"/>
</dbReference>
<keyword evidence="3" id="KW-0597">Phosphoprotein</keyword>
<dbReference type="SUPFAM" id="SSF55874">
    <property type="entry name" value="ATPase domain of HSP90 chaperone/DNA topoisomerase II/histidine kinase"/>
    <property type="match status" value="2"/>
</dbReference>
<keyword evidence="6 10" id="KW-0418">Kinase</keyword>
<keyword evidence="7" id="KW-0067">ATP-binding</keyword>
<evidence type="ECO:0000256" key="3">
    <source>
        <dbReference type="ARBA" id="ARBA00022553"/>
    </source>
</evidence>
<evidence type="ECO:0000256" key="6">
    <source>
        <dbReference type="ARBA" id="ARBA00022777"/>
    </source>
</evidence>
<dbReference type="GO" id="GO:0004673">
    <property type="term" value="F:protein histidine kinase activity"/>
    <property type="evidence" value="ECO:0007669"/>
    <property type="project" value="UniProtKB-EC"/>
</dbReference>
<sequence>MPKNSEKSIKFNFDVSAYRLLGRELITDRITALFELVKNSYDANAENVTVEFQNINPLSTDSKIIIKDDGIGMQFSDIKNKWMVIGTSSKRRERLSPSPHNRKVSGKKGVGRFAVDKLGEKLVLKTKKKNDSQLLCLETDWSHYSGLENSQFKLNFEDEKPFFTDVENSYWYEDDSKDNQGTTLEISLVSEIWTEEDVNRAYKELSKLVSPNSNLKKTYPFNITIKAPYSGFENKIVKTQLIDFATKKVELSFNAVNKKQEILQYNKAENDLSLISVPERPCGLLKLTLYYFNQEDKRKYKSHFKSDIDGIKIYRDGIITTPFAEYVSHQEKQKDILGIDKRRYSGFFERFGSRDLLGFVEITDENNPNIIESTNRQGFVDNEAWEELRKFIIEQIVQLETYYKNIKKSERESTKSSLGGASKDLKSIKKEIASIKKEASPQVKQKLKNIEANLGKIQGSVTKSIKDYANLEKESKQKENLFFSLVSLQTYAAMFSHMTKHTIGHILTSAEYFSKNYPNQKLESRFIKISKNIYNEMLKLRKGVDFMLKYAKSDTEFEEINVKNLVLNLFEDIYFDRFIDENIKTEIVINDDLILNYNRKSIEDIFDNLISNSIKALKGRNDKIIKCSSITSKNDLTILFSDNGIGIKEEDKFRIFDIFFTKTSEDGGAGMGLYMVKTRVEAMQGNIEVVENELKPSGATFKITLPFKK</sequence>
<dbReference type="AlphaFoldDB" id="A0A5M7AXH0"/>
<keyword evidence="5" id="KW-0547">Nucleotide-binding</keyword>
<gene>
    <name evidence="10" type="ORF">F2B50_16000</name>
    <name evidence="11" type="ORF">FPF71_16000</name>
</gene>
<evidence type="ECO:0000313" key="12">
    <source>
        <dbReference type="Proteomes" id="UP000315145"/>
    </source>
</evidence>
<dbReference type="GO" id="GO:0000160">
    <property type="term" value="P:phosphorelay signal transduction system"/>
    <property type="evidence" value="ECO:0007669"/>
    <property type="project" value="UniProtKB-KW"/>
</dbReference>
<evidence type="ECO:0000259" key="9">
    <source>
        <dbReference type="PROSITE" id="PS50109"/>
    </source>
</evidence>
<dbReference type="EMBL" id="VMBF01000011">
    <property type="protein sequence ID" value="TSJ72892.1"/>
    <property type="molecule type" value="Genomic_DNA"/>
</dbReference>
<dbReference type="EMBL" id="VWRS01000011">
    <property type="protein sequence ID" value="KAA5821380.1"/>
    <property type="molecule type" value="Genomic_DNA"/>
</dbReference>
<organism evidence="10 13">
    <name type="scientific">Algibacter amylolyticus</name>
    <dbReference type="NCBI Taxonomy" id="1608400"/>
    <lineage>
        <taxon>Bacteria</taxon>
        <taxon>Pseudomonadati</taxon>
        <taxon>Bacteroidota</taxon>
        <taxon>Flavobacteriia</taxon>
        <taxon>Flavobacteriales</taxon>
        <taxon>Flavobacteriaceae</taxon>
        <taxon>Algibacter</taxon>
    </lineage>
</organism>